<protein>
    <submittedName>
        <fullName evidence="1">Hypothetical_protein</fullName>
    </submittedName>
</protein>
<name>A0ABP1HG28_9EUKA</name>
<evidence type="ECO:0000313" key="1">
    <source>
        <dbReference type="EMBL" id="CAL5992203.1"/>
    </source>
</evidence>
<dbReference type="Proteomes" id="UP001642409">
    <property type="component" value="Unassembled WGS sequence"/>
</dbReference>
<evidence type="ECO:0000313" key="2">
    <source>
        <dbReference type="Proteomes" id="UP001642409"/>
    </source>
</evidence>
<gene>
    <name evidence="1" type="ORF">HINF_LOCUS12468</name>
</gene>
<organism evidence="1 2">
    <name type="scientific">Hexamita inflata</name>
    <dbReference type="NCBI Taxonomy" id="28002"/>
    <lineage>
        <taxon>Eukaryota</taxon>
        <taxon>Metamonada</taxon>
        <taxon>Diplomonadida</taxon>
        <taxon>Hexamitidae</taxon>
        <taxon>Hexamitinae</taxon>
        <taxon>Hexamita</taxon>
    </lineage>
</organism>
<sequence length="117" mass="13714">MQCIVKFNKLFRQQTLQATYSRINNLIIVTLPDEHFYLDINKCQEENNGNITTITNKKQHMTLIITNSYTDYVKPQKVYKKDNSNVYNLFQQPTSLVIYPQYSPQGSSNESLNEDEL</sequence>
<accession>A0ABP1HG28</accession>
<keyword evidence="2" id="KW-1185">Reference proteome</keyword>
<reference evidence="1 2" key="1">
    <citation type="submission" date="2024-07" db="EMBL/GenBank/DDBJ databases">
        <authorList>
            <person name="Akdeniz Z."/>
        </authorList>
    </citation>
    <scope>NUCLEOTIDE SEQUENCE [LARGE SCALE GENOMIC DNA]</scope>
</reference>
<dbReference type="EMBL" id="CAXDID020000028">
    <property type="protein sequence ID" value="CAL5992203.1"/>
    <property type="molecule type" value="Genomic_DNA"/>
</dbReference>
<proteinExistence type="predicted"/>
<comment type="caution">
    <text evidence="1">The sequence shown here is derived from an EMBL/GenBank/DDBJ whole genome shotgun (WGS) entry which is preliminary data.</text>
</comment>